<evidence type="ECO:0000256" key="1">
    <source>
        <dbReference type="ARBA" id="ARBA00001933"/>
    </source>
</evidence>
<dbReference type="InterPro" id="IPR001917">
    <property type="entry name" value="Aminotrans_II_pyridoxalP_BS"/>
</dbReference>
<dbReference type="PANTHER" id="PTHR45527">
    <property type="entry name" value="NONRIBOSOMAL PEPTIDE SYNTHETASE"/>
    <property type="match status" value="1"/>
</dbReference>
<dbReference type="InterPro" id="IPR015424">
    <property type="entry name" value="PyrdxlP-dep_Trfase"/>
</dbReference>
<dbReference type="SUPFAM" id="SSF53383">
    <property type="entry name" value="PLP-dependent transferases"/>
    <property type="match status" value="1"/>
</dbReference>
<dbReference type="eggNOG" id="COG0156">
    <property type="taxonomic scope" value="Bacteria"/>
</dbReference>
<dbReference type="SUPFAM" id="SSF47336">
    <property type="entry name" value="ACP-like"/>
    <property type="match status" value="1"/>
</dbReference>
<dbReference type="KEGG" id="hoh:Hoch_1312"/>
<dbReference type="PROSITE" id="PS00599">
    <property type="entry name" value="AA_TRANSFER_CLASS_2"/>
    <property type="match status" value="1"/>
</dbReference>
<evidence type="ECO:0000256" key="2">
    <source>
        <dbReference type="ARBA" id="ARBA00022450"/>
    </source>
</evidence>
<evidence type="ECO:0000256" key="4">
    <source>
        <dbReference type="ARBA" id="ARBA00022898"/>
    </source>
</evidence>
<protein>
    <submittedName>
        <fullName evidence="6">Amino acid adenylation domain protein</fullName>
    </submittedName>
</protein>
<dbReference type="Pfam" id="PF00155">
    <property type="entry name" value="Aminotran_1_2"/>
    <property type="match status" value="1"/>
</dbReference>
<dbReference type="PROSITE" id="PS50075">
    <property type="entry name" value="CARRIER"/>
    <property type="match status" value="1"/>
</dbReference>
<dbReference type="FunFam" id="3.40.50.980:FF:000001">
    <property type="entry name" value="Non-ribosomal peptide synthetase"/>
    <property type="match status" value="1"/>
</dbReference>
<keyword evidence="4" id="KW-0663">Pyridoxal phosphate</keyword>
<dbReference type="InterPro" id="IPR010071">
    <property type="entry name" value="AA_adenyl_dom"/>
</dbReference>
<dbReference type="Gene3D" id="3.40.50.12780">
    <property type="entry name" value="N-terminal domain of ligase-like"/>
    <property type="match status" value="1"/>
</dbReference>
<dbReference type="PANTHER" id="PTHR45527:SF1">
    <property type="entry name" value="FATTY ACID SYNTHASE"/>
    <property type="match status" value="1"/>
</dbReference>
<dbReference type="InterPro" id="IPR000873">
    <property type="entry name" value="AMP-dep_synth/lig_dom"/>
</dbReference>
<feature type="domain" description="Carrier" evidence="5">
    <location>
        <begin position="571"/>
        <end position="646"/>
    </location>
</feature>
<dbReference type="Proteomes" id="UP000001880">
    <property type="component" value="Chromosome"/>
</dbReference>
<dbReference type="GO" id="GO:0016740">
    <property type="term" value="F:transferase activity"/>
    <property type="evidence" value="ECO:0007669"/>
    <property type="project" value="InterPro"/>
</dbReference>
<comment type="cofactor">
    <cofactor evidence="1">
        <name>pyridoxal 5'-phosphate</name>
        <dbReference type="ChEBI" id="CHEBI:597326"/>
    </cofactor>
</comment>
<accession>D0LTH5</accession>
<dbReference type="Pfam" id="PF00501">
    <property type="entry name" value="AMP-binding"/>
    <property type="match status" value="1"/>
</dbReference>
<dbReference type="InterPro" id="IPR004839">
    <property type="entry name" value="Aminotransferase_I/II_large"/>
</dbReference>
<keyword evidence="7" id="KW-1185">Reference proteome</keyword>
<dbReference type="SMART" id="SM01294">
    <property type="entry name" value="PKS_PP_betabranch"/>
    <property type="match status" value="1"/>
</dbReference>
<dbReference type="InterPro" id="IPR009081">
    <property type="entry name" value="PP-bd_ACP"/>
</dbReference>
<dbReference type="GO" id="GO:0031177">
    <property type="term" value="F:phosphopantetheine binding"/>
    <property type="evidence" value="ECO:0007669"/>
    <property type="project" value="InterPro"/>
</dbReference>
<dbReference type="STRING" id="502025.Hoch_1312"/>
<dbReference type="Pfam" id="PF00550">
    <property type="entry name" value="PP-binding"/>
    <property type="match status" value="1"/>
</dbReference>
<evidence type="ECO:0000313" key="7">
    <source>
        <dbReference type="Proteomes" id="UP000001880"/>
    </source>
</evidence>
<dbReference type="PROSITE" id="PS00455">
    <property type="entry name" value="AMP_BINDING"/>
    <property type="match status" value="1"/>
</dbReference>
<dbReference type="EMBL" id="CP001804">
    <property type="protein sequence ID" value="ACY13870.1"/>
    <property type="molecule type" value="Genomic_DNA"/>
</dbReference>
<organism evidence="6 7">
    <name type="scientific">Haliangium ochraceum (strain DSM 14365 / JCM 11303 / SMP-2)</name>
    <dbReference type="NCBI Taxonomy" id="502025"/>
    <lineage>
        <taxon>Bacteria</taxon>
        <taxon>Pseudomonadati</taxon>
        <taxon>Myxococcota</taxon>
        <taxon>Polyangia</taxon>
        <taxon>Haliangiales</taxon>
        <taxon>Kofleriaceae</taxon>
        <taxon>Haliangium</taxon>
    </lineage>
</organism>
<dbReference type="InterPro" id="IPR015422">
    <property type="entry name" value="PyrdxlP-dep_Trfase_small"/>
</dbReference>
<dbReference type="Gene3D" id="3.40.640.10">
    <property type="entry name" value="Type I PLP-dependent aspartate aminotransferase-like (Major domain)"/>
    <property type="match status" value="1"/>
</dbReference>
<gene>
    <name evidence="6" type="ordered locus">Hoch_1312</name>
</gene>
<dbReference type="GO" id="GO:0005737">
    <property type="term" value="C:cytoplasm"/>
    <property type="evidence" value="ECO:0007669"/>
    <property type="project" value="TreeGrafter"/>
</dbReference>
<dbReference type="InterPro" id="IPR006162">
    <property type="entry name" value="Ppantetheine_attach_site"/>
</dbReference>
<dbReference type="HOGENOM" id="CLU_007118_0_0_7"/>
<reference evidence="6 7" key="1">
    <citation type="journal article" date="2010" name="Stand. Genomic Sci.">
        <title>Complete genome sequence of Haliangium ochraceum type strain (SMP-2).</title>
        <authorList>
            <consortium name="US DOE Joint Genome Institute (JGI-PGF)"/>
            <person name="Ivanova N."/>
            <person name="Daum C."/>
            <person name="Lang E."/>
            <person name="Abt B."/>
            <person name="Kopitz M."/>
            <person name="Saunders E."/>
            <person name="Lapidus A."/>
            <person name="Lucas S."/>
            <person name="Glavina Del Rio T."/>
            <person name="Nolan M."/>
            <person name="Tice H."/>
            <person name="Copeland A."/>
            <person name="Cheng J.F."/>
            <person name="Chen F."/>
            <person name="Bruce D."/>
            <person name="Goodwin L."/>
            <person name="Pitluck S."/>
            <person name="Mavromatis K."/>
            <person name="Pati A."/>
            <person name="Mikhailova N."/>
            <person name="Chen A."/>
            <person name="Palaniappan K."/>
            <person name="Land M."/>
            <person name="Hauser L."/>
            <person name="Chang Y.J."/>
            <person name="Jeffries C.D."/>
            <person name="Detter J.C."/>
            <person name="Brettin T."/>
            <person name="Rohde M."/>
            <person name="Goker M."/>
            <person name="Bristow J."/>
            <person name="Markowitz V."/>
            <person name="Eisen J.A."/>
            <person name="Hugenholtz P."/>
            <person name="Kyrpides N.C."/>
            <person name="Klenk H.P."/>
        </authorList>
    </citation>
    <scope>NUCLEOTIDE SEQUENCE [LARGE SCALE GENOMIC DNA]</scope>
    <source>
        <strain evidence="7">DSM 14365 / CIP 107738 / JCM 11303 / AJ 13395 / SMP-2</strain>
    </source>
</reference>
<dbReference type="Gene3D" id="3.30.300.30">
    <property type="match status" value="1"/>
</dbReference>
<evidence type="ECO:0000259" key="5">
    <source>
        <dbReference type="PROSITE" id="PS50075"/>
    </source>
</evidence>
<dbReference type="InterPro" id="IPR045851">
    <property type="entry name" value="AMP-bd_C_sf"/>
</dbReference>
<dbReference type="Pfam" id="PF13193">
    <property type="entry name" value="AMP-binding_C"/>
    <property type="match status" value="1"/>
</dbReference>
<sequence>MPSSDTTWRPPLSLVTCWLIPMERETPMSNLTHAAQQNTRPNTVENAAPTSDSAETICALIARRVQTHPERTAIIDGDTEVDFKRVMDRAHAVAGALAARGVQPGALVGVCMGRTWRLVATMLGVLQAGCAYVPLDPAYPRERVRYMLEHSRAVAAIVDHERAAELCAGVNELLWFDRIAQHATDTVRGPSPSDLAYVIYTSGSTGRPKGVAIEHRNVVAMVQAMGNLLDDQDLEGVLAATSVCFDPSVMEILGTLSLGGTVVLANNMLDLPALDAANLVTSCVVVPSAIQALLSSGWIPHGVRTIVFGSEALKQPLVEKLFALNTGVRVFNAYGPTEDTVFSTSTEITDGTQTVTIGTSVPGSRSYILDRAMNPVPDGMEGELFLAGNKLARGYLFDEARTKERFIEQEPRDAVPEQRLYRTGDLCRRSENGAIEFLGRVDQQVKIRGFRVELEEIEHALESMEGIDTAAAAAVDGGVGQKVLTAYVVSRDDTITDEQVKAYLAQRMPRYMVPQVVVRLEALPCLPNGKLDRTRLQTLEEARRTDTGPGAMQKPGGWMQHLASAGADRHAVILAVIQGEVAALLNYRDPGQVAPEHSFDSLGLDSLTTIELSTRLSKLLGHALPAAALIEHPTPAALVHYILNLGGAERDAVQKGPRVATDSLATFQTQIQSSHPTFQAAKVSAWSANDKSKLVQQVLHMVNDQRRNPYSKVLRTGSASRGTVSDAYNDEVQEEAIIWTTNLYLGLNRDRQVMEEAANALRQFGTGMGTSAAASGMTDLHLQFENEFAELTGKPSACLFPTGYTANVGAVAGLLGRNDVVVIDQLCHASIVDGARLCGATIRTFKHNDSSDLEAVLASEVSPYRSVLVVLEGVYSMGEGSAPVAKIVRAAKKYGALVLVDEAHSFGFYGEGGAGICAAEGITEEVDFIMTTLSKALGSLGGVVAASEEHVDLIKASSRAYIFQASVSPADMAAALTALRRLRSDDTLRTRLWDTTRYMRKRFEDAGYDLGTGDGPIVTPHFRDKDKLYAIVQELYKRGVQTSAVTYPIVEPGRGRLRLICSAAHTRDDVDKTIAALVDAERVVDEQLAAVQAEACAAPLTQSDMNEWANDFAAYLKDSLAQAAMPAPALAVSVRLADQDAPVTIVVNEGDISLDVGKAAELPTCSFLLKSDLAVSALRTSNVQTLLHTISNGTCVLSGQVEPFVWLIARMVELQRDTNAEGRGA</sequence>
<dbReference type="SMART" id="SM00823">
    <property type="entry name" value="PKS_PP"/>
    <property type="match status" value="1"/>
</dbReference>
<dbReference type="InterPro" id="IPR020845">
    <property type="entry name" value="AMP-binding_CS"/>
</dbReference>
<dbReference type="NCBIfam" id="TIGR01733">
    <property type="entry name" value="AA-adenyl-dom"/>
    <property type="match status" value="1"/>
</dbReference>
<dbReference type="InterPro" id="IPR025110">
    <property type="entry name" value="AMP-bd_C"/>
</dbReference>
<dbReference type="GO" id="GO:0044550">
    <property type="term" value="P:secondary metabolite biosynthetic process"/>
    <property type="evidence" value="ECO:0007669"/>
    <property type="project" value="TreeGrafter"/>
</dbReference>
<dbReference type="GO" id="GO:0043041">
    <property type="term" value="P:amino acid activation for nonribosomal peptide biosynthetic process"/>
    <property type="evidence" value="ECO:0007669"/>
    <property type="project" value="TreeGrafter"/>
</dbReference>
<dbReference type="PROSITE" id="PS00012">
    <property type="entry name" value="PHOSPHOPANTETHEINE"/>
    <property type="match status" value="1"/>
</dbReference>
<dbReference type="InterPro" id="IPR042099">
    <property type="entry name" value="ANL_N_sf"/>
</dbReference>
<proteinExistence type="predicted"/>
<keyword evidence="2" id="KW-0596">Phosphopantetheine</keyword>
<dbReference type="AlphaFoldDB" id="D0LTH5"/>
<dbReference type="InterPro" id="IPR020806">
    <property type="entry name" value="PKS_PP-bd"/>
</dbReference>
<evidence type="ECO:0000256" key="3">
    <source>
        <dbReference type="ARBA" id="ARBA00022553"/>
    </source>
</evidence>
<dbReference type="SUPFAM" id="SSF56801">
    <property type="entry name" value="Acetyl-CoA synthetase-like"/>
    <property type="match status" value="1"/>
</dbReference>
<dbReference type="InterPro" id="IPR036736">
    <property type="entry name" value="ACP-like_sf"/>
</dbReference>
<name>D0LTH5_HALO1</name>
<dbReference type="eggNOG" id="COG1020">
    <property type="taxonomic scope" value="Bacteria"/>
</dbReference>
<dbReference type="InterPro" id="IPR015421">
    <property type="entry name" value="PyrdxlP-dep_Trfase_major"/>
</dbReference>
<evidence type="ECO:0000313" key="6">
    <source>
        <dbReference type="EMBL" id="ACY13870.1"/>
    </source>
</evidence>
<dbReference type="GO" id="GO:0030170">
    <property type="term" value="F:pyridoxal phosphate binding"/>
    <property type="evidence" value="ECO:0007669"/>
    <property type="project" value="InterPro"/>
</dbReference>
<dbReference type="Gene3D" id="3.90.1150.10">
    <property type="entry name" value="Aspartate Aminotransferase, domain 1"/>
    <property type="match status" value="1"/>
</dbReference>
<keyword evidence="3" id="KW-0597">Phosphoprotein</keyword>
<dbReference type="Gene3D" id="1.10.1200.10">
    <property type="entry name" value="ACP-like"/>
    <property type="match status" value="1"/>
</dbReference>